<dbReference type="PROSITE" id="PS50071">
    <property type="entry name" value="HOMEOBOX_2"/>
    <property type="match status" value="1"/>
</dbReference>
<dbReference type="Gene3D" id="1.10.10.60">
    <property type="entry name" value="Homeodomain-like"/>
    <property type="match status" value="1"/>
</dbReference>
<accession>A0ABC9XTF8</accession>
<dbReference type="InterPro" id="IPR009057">
    <property type="entry name" value="Homeodomain-like_sf"/>
</dbReference>
<dbReference type="Pfam" id="PF00046">
    <property type="entry name" value="Homeodomain"/>
    <property type="match status" value="1"/>
</dbReference>
<dbReference type="InterPro" id="IPR001356">
    <property type="entry name" value="HD"/>
</dbReference>
<dbReference type="FunFam" id="1.10.10.60:FF:000067">
    <property type="entry name" value="NK6 homeobox 1"/>
    <property type="match status" value="1"/>
</dbReference>
<sequence>MDANLPGTFLLNGPSLGPFPDTKAPVCQYSVQSSFYKLGPPGLGAQLAAGTPHGISDILSRPAATPNSSLLPSYPHTGGFNGLSSPGVYYGPQVGALPKAGGEYLPRGRSCWAEAAPDWRGSRQCGGRDALGADGSGSLVICSQHSYEPTGLLAFLSCILQAPAHLADSIHKKKHTRPTFTGHQIFALEKTFEQTKYLAGPERARLAYSLGMTESQVKVWFQNRRTKWRKKNALEPSSSSQRAGGSGGERAASETEDDEYNKPLDPDSDDEKIRLLLRKHRAAFSVLGLGTHSG</sequence>
<dbReference type="GO" id="GO:0003677">
    <property type="term" value="F:DNA binding"/>
    <property type="evidence" value="ECO:0007669"/>
    <property type="project" value="UniProtKB-UniRule"/>
</dbReference>
<gene>
    <name evidence="9" type="ORF">GRJ2_002495600</name>
</gene>
<dbReference type="PRINTS" id="PR00024">
    <property type="entry name" value="HOMEOBOX"/>
</dbReference>
<dbReference type="InterPro" id="IPR000047">
    <property type="entry name" value="HTH_motif"/>
</dbReference>
<evidence type="ECO:0000313" key="9">
    <source>
        <dbReference type="EMBL" id="GAB0200302.1"/>
    </source>
</evidence>
<evidence type="ECO:0000256" key="1">
    <source>
        <dbReference type="ARBA" id="ARBA00004123"/>
    </source>
</evidence>
<proteinExistence type="predicted"/>
<organism evidence="9 10">
    <name type="scientific">Grus japonensis</name>
    <name type="common">Japanese crane</name>
    <name type="synonym">Red-crowned crane</name>
    <dbReference type="NCBI Taxonomy" id="30415"/>
    <lineage>
        <taxon>Eukaryota</taxon>
        <taxon>Metazoa</taxon>
        <taxon>Chordata</taxon>
        <taxon>Craniata</taxon>
        <taxon>Vertebrata</taxon>
        <taxon>Euteleostomi</taxon>
        <taxon>Archelosauria</taxon>
        <taxon>Archosauria</taxon>
        <taxon>Dinosauria</taxon>
        <taxon>Saurischia</taxon>
        <taxon>Theropoda</taxon>
        <taxon>Coelurosauria</taxon>
        <taxon>Aves</taxon>
        <taxon>Neognathae</taxon>
        <taxon>Neoaves</taxon>
        <taxon>Gruiformes</taxon>
        <taxon>Gruidae</taxon>
        <taxon>Grus</taxon>
    </lineage>
</organism>
<dbReference type="InterPro" id="IPR050394">
    <property type="entry name" value="Homeobox_NK-like"/>
</dbReference>
<feature type="region of interest" description="Disordered" evidence="7">
    <location>
        <begin position="230"/>
        <end position="269"/>
    </location>
</feature>
<dbReference type="PANTHER" id="PTHR24340">
    <property type="entry name" value="HOMEOBOX PROTEIN NKX"/>
    <property type="match status" value="1"/>
</dbReference>
<dbReference type="InterPro" id="IPR017970">
    <property type="entry name" value="Homeobox_CS"/>
</dbReference>
<evidence type="ECO:0000256" key="3">
    <source>
        <dbReference type="ARBA" id="ARBA00023155"/>
    </source>
</evidence>
<name>A0ABC9XTF8_GRUJA</name>
<dbReference type="GO" id="GO:0005634">
    <property type="term" value="C:nucleus"/>
    <property type="evidence" value="ECO:0007669"/>
    <property type="project" value="UniProtKB-SubCell"/>
</dbReference>
<dbReference type="PANTHER" id="PTHR24340:SF20">
    <property type="entry name" value="HOMEOBOX PROTEIN NKX-6.3"/>
    <property type="match status" value="1"/>
</dbReference>
<dbReference type="AlphaFoldDB" id="A0ABC9XTF8"/>
<protein>
    <submittedName>
        <fullName evidence="9">Homeobox protein Nkx-6.3</fullName>
    </submittedName>
</protein>
<keyword evidence="3 5" id="KW-0371">Homeobox</keyword>
<evidence type="ECO:0000256" key="4">
    <source>
        <dbReference type="ARBA" id="ARBA00023242"/>
    </source>
</evidence>
<dbReference type="PROSITE" id="PS00027">
    <property type="entry name" value="HOMEOBOX_1"/>
    <property type="match status" value="1"/>
</dbReference>
<keyword evidence="10" id="KW-1185">Reference proteome</keyword>
<evidence type="ECO:0000256" key="7">
    <source>
        <dbReference type="SAM" id="MobiDB-lite"/>
    </source>
</evidence>
<feature type="domain" description="Homeobox" evidence="8">
    <location>
        <begin position="171"/>
        <end position="231"/>
    </location>
</feature>
<dbReference type="Proteomes" id="UP001623348">
    <property type="component" value="Unassembled WGS sequence"/>
</dbReference>
<dbReference type="InterPro" id="IPR020479">
    <property type="entry name" value="HD_metazoa"/>
</dbReference>
<feature type="DNA-binding region" description="Homeobox" evidence="5">
    <location>
        <begin position="173"/>
        <end position="232"/>
    </location>
</feature>
<keyword evidence="4 5" id="KW-0539">Nucleus</keyword>
<keyword evidence="2 5" id="KW-0238">DNA-binding</keyword>
<comment type="caution">
    <text evidence="9">The sequence shown here is derived from an EMBL/GenBank/DDBJ whole genome shotgun (WGS) entry which is preliminary data.</text>
</comment>
<comment type="subcellular location">
    <subcellularLocation>
        <location evidence="1 5 6">Nucleus</location>
    </subcellularLocation>
</comment>
<dbReference type="PRINTS" id="PR00031">
    <property type="entry name" value="HTHREPRESSR"/>
</dbReference>
<reference evidence="9 10" key="1">
    <citation type="submission" date="2024-06" db="EMBL/GenBank/DDBJ databases">
        <title>The draft genome of Grus japonensis, version 3.</title>
        <authorList>
            <person name="Nabeshima K."/>
            <person name="Suzuki S."/>
            <person name="Onuma M."/>
        </authorList>
    </citation>
    <scope>NUCLEOTIDE SEQUENCE [LARGE SCALE GENOMIC DNA]</scope>
    <source>
        <strain evidence="9 10">451A</strain>
    </source>
</reference>
<evidence type="ECO:0000259" key="8">
    <source>
        <dbReference type="PROSITE" id="PS50071"/>
    </source>
</evidence>
<evidence type="ECO:0000256" key="2">
    <source>
        <dbReference type="ARBA" id="ARBA00023125"/>
    </source>
</evidence>
<dbReference type="SMART" id="SM00389">
    <property type="entry name" value="HOX"/>
    <property type="match status" value="1"/>
</dbReference>
<evidence type="ECO:0000313" key="10">
    <source>
        <dbReference type="Proteomes" id="UP001623348"/>
    </source>
</evidence>
<evidence type="ECO:0000256" key="5">
    <source>
        <dbReference type="PROSITE-ProRule" id="PRU00108"/>
    </source>
</evidence>
<dbReference type="SUPFAM" id="SSF46689">
    <property type="entry name" value="Homeodomain-like"/>
    <property type="match status" value="1"/>
</dbReference>
<dbReference type="EMBL" id="BAAFJT010000026">
    <property type="protein sequence ID" value="GAB0200302.1"/>
    <property type="molecule type" value="Genomic_DNA"/>
</dbReference>
<evidence type="ECO:0000256" key="6">
    <source>
        <dbReference type="RuleBase" id="RU000682"/>
    </source>
</evidence>
<dbReference type="CDD" id="cd00086">
    <property type="entry name" value="homeodomain"/>
    <property type="match status" value="1"/>
</dbReference>